<dbReference type="AlphaFoldDB" id="A0A367ZMM8"/>
<dbReference type="NCBIfam" id="TIGR00061">
    <property type="entry name" value="L21"/>
    <property type="match status" value="1"/>
</dbReference>
<dbReference type="Proteomes" id="UP000252355">
    <property type="component" value="Unassembled WGS sequence"/>
</dbReference>
<evidence type="ECO:0000256" key="1">
    <source>
        <dbReference type="ARBA" id="ARBA00008563"/>
    </source>
</evidence>
<proteinExistence type="inferred from homology"/>
<keyword evidence="4 5" id="KW-0699">rRNA-binding</keyword>
<dbReference type="InterPro" id="IPR036164">
    <property type="entry name" value="bL21-like_sf"/>
</dbReference>
<sequence>MFAVIELGGKQFPVQPGTRLQCEKLDLDPNAPFTVEKVLMVKNGEKVKVGQPYLKGVEVRAKVVGHARGKKIIGLKYKNKVNYRRKYGHRQTYTTVQIDSITG</sequence>
<dbReference type="PANTHER" id="PTHR21349:SF0">
    <property type="entry name" value="LARGE RIBOSOMAL SUBUNIT PROTEIN BL21M"/>
    <property type="match status" value="1"/>
</dbReference>
<accession>A0A367ZMM8</accession>
<keyword evidence="4 5" id="KW-0694">RNA-binding</keyword>
<comment type="subunit">
    <text evidence="4">Part of the 50S ribosomal subunit. Contacts protein L20.</text>
</comment>
<evidence type="ECO:0000256" key="3">
    <source>
        <dbReference type="ARBA" id="ARBA00023274"/>
    </source>
</evidence>
<organism evidence="6 7">
    <name type="scientific">Candidatus Ozemobacter sibiricus</name>
    <dbReference type="NCBI Taxonomy" id="2268124"/>
    <lineage>
        <taxon>Bacteria</taxon>
        <taxon>Candidatus Ozemobacteria</taxon>
        <taxon>Candidatus Ozemobacterales</taxon>
        <taxon>Candidatus Ozemobacteraceae</taxon>
        <taxon>Candidatus Ozemobacter</taxon>
    </lineage>
</organism>
<keyword evidence="3 4" id="KW-0687">Ribonucleoprotein</keyword>
<reference evidence="6 7" key="1">
    <citation type="submission" date="2018-05" db="EMBL/GenBank/DDBJ databases">
        <title>A metagenomic window into the 2 km-deep terrestrial subsurface aquifer revealed taxonomically and functionally diverse microbial community comprising novel uncultured bacterial lineages.</title>
        <authorList>
            <person name="Kadnikov V.V."/>
            <person name="Mardanov A.V."/>
            <person name="Beletsky A.V."/>
            <person name="Banks D."/>
            <person name="Pimenov N.V."/>
            <person name="Frank Y.A."/>
            <person name="Karnachuk O.V."/>
            <person name="Ravin N.V."/>
        </authorList>
    </citation>
    <scope>NUCLEOTIDE SEQUENCE [LARGE SCALE GENOMIC DNA]</scope>
    <source>
        <strain evidence="6">BY5</strain>
    </source>
</reference>
<evidence type="ECO:0000256" key="4">
    <source>
        <dbReference type="HAMAP-Rule" id="MF_01363"/>
    </source>
</evidence>
<dbReference type="GO" id="GO:0003735">
    <property type="term" value="F:structural constituent of ribosome"/>
    <property type="evidence" value="ECO:0007669"/>
    <property type="project" value="InterPro"/>
</dbReference>
<dbReference type="PANTHER" id="PTHR21349">
    <property type="entry name" value="50S RIBOSOMAL PROTEIN L21"/>
    <property type="match status" value="1"/>
</dbReference>
<dbReference type="InterPro" id="IPR001787">
    <property type="entry name" value="Ribosomal_bL21"/>
</dbReference>
<protein>
    <recommendedName>
        <fullName evidence="4">Large ribosomal subunit protein bL21</fullName>
    </recommendedName>
</protein>
<dbReference type="Pfam" id="PF00829">
    <property type="entry name" value="Ribosomal_L21p"/>
    <property type="match status" value="1"/>
</dbReference>
<name>A0A367ZMM8_9BACT</name>
<comment type="similarity">
    <text evidence="1 4 5">Belongs to the bacterial ribosomal protein bL21 family.</text>
</comment>
<dbReference type="InterPro" id="IPR028909">
    <property type="entry name" value="bL21-like"/>
</dbReference>
<evidence type="ECO:0000313" key="7">
    <source>
        <dbReference type="Proteomes" id="UP000252355"/>
    </source>
</evidence>
<keyword evidence="2 4" id="KW-0689">Ribosomal protein</keyword>
<comment type="function">
    <text evidence="4 5">This protein binds to 23S rRNA in the presence of protein L20.</text>
</comment>
<gene>
    <name evidence="4" type="primary">rplU</name>
    <name evidence="6" type="ORF">OZSIB_1323</name>
</gene>
<dbReference type="SUPFAM" id="SSF141091">
    <property type="entry name" value="L21p-like"/>
    <property type="match status" value="1"/>
</dbReference>
<dbReference type="GO" id="GO:1990904">
    <property type="term" value="C:ribonucleoprotein complex"/>
    <property type="evidence" value="ECO:0007669"/>
    <property type="project" value="UniProtKB-KW"/>
</dbReference>
<evidence type="ECO:0000256" key="2">
    <source>
        <dbReference type="ARBA" id="ARBA00022980"/>
    </source>
</evidence>
<dbReference type="GO" id="GO:0019843">
    <property type="term" value="F:rRNA binding"/>
    <property type="evidence" value="ECO:0007669"/>
    <property type="project" value="UniProtKB-UniRule"/>
</dbReference>
<dbReference type="GO" id="GO:0005840">
    <property type="term" value="C:ribosome"/>
    <property type="evidence" value="ECO:0007669"/>
    <property type="project" value="UniProtKB-KW"/>
</dbReference>
<dbReference type="EMBL" id="QOQW01000021">
    <property type="protein sequence ID" value="RCK78601.1"/>
    <property type="molecule type" value="Genomic_DNA"/>
</dbReference>
<dbReference type="GO" id="GO:0006412">
    <property type="term" value="P:translation"/>
    <property type="evidence" value="ECO:0007669"/>
    <property type="project" value="UniProtKB-UniRule"/>
</dbReference>
<dbReference type="HAMAP" id="MF_01363">
    <property type="entry name" value="Ribosomal_bL21"/>
    <property type="match status" value="1"/>
</dbReference>
<comment type="caution">
    <text evidence="6">The sequence shown here is derived from an EMBL/GenBank/DDBJ whole genome shotgun (WGS) entry which is preliminary data.</text>
</comment>
<evidence type="ECO:0000256" key="5">
    <source>
        <dbReference type="RuleBase" id="RU000562"/>
    </source>
</evidence>
<evidence type="ECO:0000313" key="6">
    <source>
        <dbReference type="EMBL" id="RCK78601.1"/>
    </source>
</evidence>
<dbReference type="GO" id="GO:0005737">
    <property type="term" value="C:cytoplasm"/>
    <property type="evidence" value="ECO:0007669"/>
    <property type="project" value="UniProtKB-ARBA"/>
</dbReference>